<dbReference type="Pfam" id="PF00126">
    <property type="entry name" value="HTH_1"/>
    <property type="match status" value="1"/>
</dbReference>
<dbReference type="GO" id="GO:0003700">
    <property type="term" value="F:DNA-binding transcription factor activity"/>
    <property type="evidence" value="ECO:0007669"/>
    <property type="project" value="InterPro"/>
</dbReference>
<comment type="caution">
    <text evidence="6">The sequence shown here is derived from an EMBL/GenBank/DDBJ whole genome shotgun (WGS) entry which is preliminary data.</text>
</comment>
<evidence type="ECO:0000256" key="4">
    <source>
        <dbReference type="ARBA" id="ARBA00023163"/>
    </source>
</evidence>
<organism evidence="6 7">
    <name type="scientific">Cereibacter sphaeroides</name>
    <name type="common">Rhodobacter sphaeroides</name>
    <dbReference type="NCBI Taxonomy" id="1063"/>
    <lineage>
        <taxon>Bacteria</taxon>
        <taxon>Pseudomonadati</taxon>
        <taxon>Pseudomonadota</taxon>
        <taxon>Alphaproteobacteria</taxon>
        <taxon>Rhodobacterales</taxon>
        <taxon>Paracoccaceae</taxon>
        <taxon>Cereibacter</taxon>
    </lineage>
</organism>
<evidence type="ECO:0000256" key="1">
    <source>
        <dbReference type="ARBA" id="ARBA00009437"/>
    </source>
</evidence>
<dbReference type="InterPro" id="IPR036390">
    <property type="entry name" value="WH_DNA-bd_sf"/>
</dbReference>
<dbReference type="GO" id="GO:0003677">
    <property type="term" value="F:DNA binding"/>
    <property type="evidence" value="ECO:0007669"/>
    <property type="project" value="UniProtKB-KW"/>
</dbReference>
<dbReference type="Pfam" id="PF03466">
    <property type="entry name" value="LysR_substrate"/>
    <property type="match status" value="1"/>
</dbReference>
<feature type="domain" description="HTH lysR-type" evidence="5">
    <location>
        <begin position="9"/>
        <end position="66"/>
    </location>
</feature>
<keyword evidence="4" id="KW-0804">Transcription</keyword>
<name>A0A2W5SEE1_CERSP</name>
<dbReference type="SUPFAM" id="SSF53850">
    <property type="entry name" value="Periplasmic binding protein-like II"/>
    <property type="match status" value="1"/>
</dbReference>
<keyword evidence="3" id="KW-0238">DNA-binding</keyword>
<proteinExistence type="inferred from homology"/>
<dbReference type="Gene3D" id="3.40.190.290">
    <property type="match status" value="1"/>
</dbReference>
<protein>
    <submittedName>
        <fullName evidence="6">LysR family transcriptional regulator</fullName>
    </submittedName>
</protein>
<dbReference type="SUPFAM" id="SSF46785">
    <property type="entry name" value="Winged helix' DNA-binding domain"/>
    <property type="match status" value="1"/>
</dbReference>
<dbReference type="Gene3D" id="1.10.10.10">
    <property type="entry name" value="Winged helix-like DNA-binding domain superfamily/Winged helix DNA-binding domain"/>
    <property type="match status" value="1"/>
</dbReference>
<evidence type="ECO:0000259" key="5">
    <source>
        <dbReference type="PROSITE" id="PS50931"/>
    </source>
</evidence>
<evidence type="ECO:0000256" key="3">
    <source>
        <dbReference type="ARBA" id="ARBA00023125"/>
    </source>
</evidence>
<dbReference type="InterPro" id="IPR050950">
    <property type="entry name" value="HTH-type_LysR_regulators"/>
</dbReference>
<dbReference type="PANTHER" id="PTHR30419:SF8">
    <property type="entry name" value="NITROGEN ASSIMILATION TRANSCRIPTIONAL ACTIVATOR-RELATED"/>
    <property type="match status" value="1"/>
</dbReference>
<dbReference type="InterPro" id="IPR036388">
    <property type="entry name" value="WH-like_DNA-bd_sf"/>
</dbReference>
<dbReference type="InterPro" id="IPR000847">
    <property type="entry name" value="LysR_HTH_N"/>
</dbReference>
<dbReference type="PROSITE" id="PS50931">
    <property type="entry name" value="HTH_LYSR"/>
    <property type="match status" value="1"/>
</dbReference>
<dbReference type="GO" id="GO:0005829">
    <property type="term" value="C:cytosol"/>
    <property type="evidence" value="ECO:0007669"/>
    <property type="project" value="TreeGrafter"/>
</dbReference>
<gene>
    <name evidence="6" type="ORF">DI533_06255</name>
</gene>
<evidence type="ECO:0000256" key="2">
    <source>
        <dbReference type="ARBA" id="ARBA00023015"/>
    </source>
</evidence>
<keyword evidence="2" id="KW-0805">Transcription regulation</keyword>
<dbReference type="AlphaFoldDB" id="A0A2W5SEE1"/>
<dbReference type="InterPro" id="IPR005119">
    <property type="entry name" value="LysR_subst-bd"/>
</dbReference>
<dbReference type="EMBL" id="QFQS01000001">
    <property type="protein sequence ID" value="PZR00197.1"/>
    <property type="molecule type" value="Genomic_DNA"/>
</dbReference>
<sequence length="308" mass="33005">MAQLLATRLHLKHLRLVAAIAQHRQLSVAAQILAMTQPAASRTLAEAEALVGVPLFERHAKGMIPTYAGEGLARRARNILDELNDASDEVERLRLGQGGVVRIGAVTGGAVGYVVPAIRALKERAPGAEVHVEVATSEELIAGLMSLRHDMVLGRVPPRSPPEGLSLQRAKGERVQIVAHRRHACANRKGLRLSELADAEWVMQGPGAPIRRAIEEAFLEQGAPPPRNVINTASLLMAHALLSSPNVVTPVSQEVAQLLTAESRELIILPVTDTITVTPYSLVTLRDRRLSPVAAQCRDLLSALVAAG</sequence>
<dbReference type="PANTHER" id="PTHR30419">
    <property type="entry name" value="HTH-TYPE TRANSCRIPTIONAL REGULATOR YBHD"/>
    <property type="match status" value="1"/>
</dbReference>
<evidence type="ECO:0000313" key="6">
    <source>
        <dbReference type="EMBL" id="PZR00197.1"/>
    </source>
</evidence>
<reference evidence="6 7" key="1">
    <citation type="submission" date="2017-08" db="EMBL/GenBank/DDBJ databases">
        <title>Infants hospitalized years apart are colonized by the same room-sourced microbial strains.</title>
        <authorList>
            <person name="Brooks B."/>
            <person name="Olm M.R."/>
            <person name="Firek B.A."/>
            <person name="Baker R."/>
            <person name="Thomas B.C."/>
            <person name="Morowitz M.J."/>
            <person name="Banfield J.F."/>
        </authorList>
    </citation>
    <scope>NUCLEOTIDE SEQUENCE [LARGE SCALE GENOMIC DNA]</scope>
    <source>
        <strain evidence="6">S2_003_000_R2_11</strain>
    </source>
</reference>
<accession>A0A2W5SEE1</accession>
<evidence type="ECO:0000313" key="7">
    <source>
        <dbReference type="Proteomes" id="UP000248975"/>
    </source>
</evidence>
<dbReference type="Proteomes" id="UP000248975">
    <property type="component" value="Unassembled WGS sequence"/>
</dbReference>
<comment type="similarity">
    <text evidence="1">Belongs to the LysR transcriptional regulatory family.</text>
</comment>